<protein>
    <submittedName>
        <fullName evidence="2">Uncharacterized protein AlNc14C64G4577</fullName>
    </submittedName>
</protein>
<organism evidence="2">
    <name type="scientific">Albugo laibachii Nc14</name>
    <dbReference type="NCBI Taxonomy" id="890382"/>
    <lineage>
        <taxon>Eukaryota</taxon>
        <taxon>Sar</taxon>
        <taxon>Stramenopiles</taxon>
        <taxon>Oomycota</taxon>
        <taxon>Peronosporomycetes</taxon>
        <taxon>Albuginales</taxon>
        <taxon>Albuginaceae</taxon>
        <taxon>Albugo</taxon>
    </lineage>
</organism>
<dbReference type="AlphaFoldDB" id="F0WD57"/>
<accession>F0WD57</accession>
<dbReference type="PANTHER" id="PTHR20930">
    <property type="entry name" value="OVARIAN CARCINOMA ANTIGEN CA125-RELATED"/>
    <property type="match status" value="1"/>
</dbReference>
<dbReference type="HOGENOM" id="CLU_076188_2_0_1"/>
<dbReference type="InterPro" id="IPR039517">
    <property type="entry name" value="C6orf106_UBA-like"/>
</dbReference>
<dbReference type="EMBL" id="FR824109">
    <property type="protein sequence ID" value="CCA19129.1"/>
    <property type="molecule type" value="Genomic_DNA"/>
</dbReference>
<dbReference type="Pfam" id="PF14555">
    <property type="entry name" value="UBA_4"/>
    <property type="match status" value="1"/>
</dbReference>
<dbReference type="InterPro" id="IPR032350">
    <property type="entry name" value="Nbr1_FW"/>
</dbReference>
<proteinExistence type="predicted"/>
<name>F0WD57_9STRA</name>
<feature type="domain" description="Nbr1 FW" evidence="1">
    <location>
        <begin position="106"/>
        <end position="198"/>
    </location>
</feature>
<dbReference type="Pfam" id="PF16158">
    <property type="entry name" value="N_BRCA1_IG"/>
    <property type="match status" value="1"/>
</dbReference>
<dbReference type="InterPro" id="IPR013783">
    <property type="entry name" value="Ig-like_fold"/>
</dbReference>
<reference evidence="2" key="1">
    <citation type="journal article" date="2011" name="PLoS Biol.">
        <title>Gene gain and loss during evolution of obligate parasitism in the white rust pathogen of Arabidopsis thaliana.</title>
        <authorList>
            <person name="Kemen E."/>
            <person name="Gardiner A."/>
            <person name="Schultz-Larsen T."/>
            <person name="Kemen A.C."/>
            <person name="Balmuth A.L."/>
            <person name="Robert-Seilaniantz A."/>
            <person name="Bailey K."/>
            <person name="Holub E."/>
            <person name="Studholme D.J."/>
            <person name="Maclean D."/>
            <person name="Jones J.D."/>
        </authorList>
    </citation>
    <scope>NUCLEOTIDE SEQUENCE</scope>
</reference>
<sequence>MEQELLHMFQSITTSDHDELVDQFAFLLQTDVSTATFFLESSNWNVETAVNMYLSTAYTSSGTATGTYEQLETQPPQEIQCTPMDIGETITLQGMMITDLSESSQVVFAPGSNVTMNWTFVNSGEVDWPLDTELVCIQGQHFCRQESIPVVAKAKETVHVPVSLCMPLQKETFSSCWRLRSIRHEKYFIDPIWLILTVGDPVDMLD</sequence>
<dbReference type="SUPFAM" id="SSF46934">
    <property type="entry name" value="UBA-like"/>
    <property type="match status" value="1"/>
</dbReference>
<dbReference type="InterPro" id="IPR009060">
    <property type="entry name" value="UBA-like_sf"/>
</dbReference>
<reference evidence="2" key="2">
    <citation type="submission" date="2011-02" db="EMBL/GenBank/DDBJ databases">
        <authorList>
            <person name="MacLean D."/>
        </authorList>
    </citation>
    <scope>NUCLEOTIDE SEQUENCE</scope>
</reference>
<dbReference type="Gene3D" id="1.10.8.10">
    <property type="entry name" value="DNA helicase RuvA subunit, C-terminal domain"/>
    <property type="match status" value="1"/>
</dbReference>
<dbReference type="PANTHER" id="PTHR20930:SF0">
    <property type="entry name" value="PROTEIN ILRUN"/>
    <property type="match status" value="1"/>
</dbReference>
<dbReference type="Gene3D" id="2.60.40.10">
    <property type="entry name" value="Immunoglobulins"/>
    <property type="match status" value="1"/>
</dbReference>
<dbReference type="CDD" id="cd14349">
    <property type="entry name" value="UBA_CF106"/>
    <property type="match status" value="1"/>
</dbReference>
<evidence type="ECO:0000313" key="2">
    <source>
        <dbReference type="EMBL" id="CCA19129.1"/>
    </source>
</evidence>
<evidence type="ECO:0000259" key="1">
    <source>
        <dbReference type="Pfam" id="PF16158"/>
    </source>
</evidence>
<gene>
    <name evidence="2" type="primary">AlNc14C64G4577</name>
    <name evidence="2" type="ORF">ALNC14_052720</name>
</gene>